<evidence type="ECO:0000313" key="2">
    <source>
        <dbReference type="Proteomes" id="UP000224634"/>
    </source>
</evidence>
<dbReference type="OrthoDB" id="4188608at2759"/>
<organism evidence="1 2">
    <name type="scientific">Polytolypa hystricis (strain UAMH7299)</name>
    <dbReference type="NCBI Taxonomy" id="1447883"/>
    <lineage>
        <taxon>Eukaryota</taxon>
        <taxon>Fungi</taxon>
        <taxon>Dikarya</taxon>
        <taxon>Ascomycota</taxon>
        <taxon>Pezizomycotina</taxon>
        <taxon>Eurotiomycetes</taxon>
        <taxon>Eurotiomycetidae</taxon>
        <taxon>Onygenales</taxon>
        <taxon>Onygenales incertae sedis</taxon>
        <taxon>Polytolypa</taxon>
    </lineage>
</organism>
<keyword evidence="2" id="KW-1185">Reference proteome</keyword>
<dbReference type="EMBL" id="PDNA01000015">
    <property type="protein sequence ID" value="PGH26604.1"/>
    <property type="molecule type" value="Genomic_DNA"/>
</dbReference>
<dbReference type="AlphaFoldDB" id="A0A2B7YRG3"/>
<comment type="caution">
    <text evidence="1">The sequence shown here is derived from an EMBL/GenBank/DDBJ whole genome shotgun (WGS) entry which is preliminary data.</text>
</comment>
<dbReference type="Proteomes" id="UP000224634">
    <property type="component" value="Unassembled WGS sequence"/>
</dbReference>
<sequence length="94" mass="10481">MGSRRAGSYDGEVGEASVFIWGRKIDSKTAQQLSISGQMAQDKRFEIRASRALDHAAALAAAFAHQETEEEKTVIEIEHTEENYTLRLVFLPGR</sequence>
<proteinExistence type="predicted"/>
<protein>
    <submittedName>
        <fullName evidence="1">Uncharacterized protein</fullName>
    </submittedName>
</protein>
<reference evidence="1 2" key="1">
    <citation type="submission" date="2017-10" db="EMBL/GenBank/DDBJ databases">
        <title>Comparative genomics in systemic dimorphic fungi from Ajellomycetaceae.</title>
        <authorList>
            <person name="Munoz J.F."/>
            <person name="Mcewen J.G."/>
            <person name="Clay O.K."/>
            <person name="Cuomo C.A."/>
        </authorList>
    </citation>
    <scope>NUCLEOTIDE SEQUENCE [LARGE SCALE GENOMIC DNA]</scope>
    <source>
        <strain evidence="1 2">UAMH7299</strain>
    </source>
</reference>
<evidence type="ECO:0000313" key="1">
    <source>
        <dbReference type="EMBL" id="PGH26604.1"/>
    </source>
</evidence>
<name>A0A2B7YRG3_POLH7</name>
<gene>
    <name evidence="1" type="ORF">AJ80_01733</name>
</gene>
<accession>A0A2B7YRG3</accession>